<dbReference type="PANTHER" id="PTHR45625">
    <property type="entry name" value="PEPTIDYL-PROLYL CIS-TRANS ISOMERASE-RELATED"/>
    <property type="match status" value="1"/>
</dbReference>
<dbReference type="SUPFAM" id="SSF50891">
    <property type="entry name" value="Cyclophilin-like"/>
    <property type="match status" value="1"/>
</dbReference>
<evidence type="ECO:0000256" key="3">
    <source>
        <dbReference type="ARBA" id="ARBA00023235"/>
    </source>
</evidence>
<evidence type="ECO:0000256" key="1">
    <source>
        <dbReference type="ARBA" id="ARBA00013194"/>
    </source>
</evidence>
<feature type="region of interest" description="Disordered" evidence="4">
    <location>
        <begin position="24"/>
        <end position="68"/>
    </location>
</feature>
<sequence length="475" mass="53172" precursor="true">MKFSRQLVALVAFALLATPLSELAAQEETPSNRPTTGVLPSQATQATGHDHDGEHTHSASSDAGADPLTESDNVIKEALQNPNAVLEAFLKIAPEEIREDGRKAKEKFESLRKDLANEVAEMRAVYVRYVNEEANSPEDAQQYRDQRNKVRRLMQETYEAAMEVFLYMQDHLAGQYMMTMIQHFEKHDIYDQAALEGATSLIDKGVRHVYVFKVAARSAMATGRIELAERIYKSLEPDMMEDVDRSLIAQSEIIQKQWDDELKLRERDAEQDSLPQVKFTTTRGEFVVELFIEEAPSTVAHFIGLVEDGFYDGLDFFQVIEHMLALTGDPSGDGSTIPDQFIEDEHSRAVVRAPLRGSLVIAKMPIQGTTDFVPNSAGTQFAILMMPIPTVTRQQTIFGRVIKGMDVVGHLRKVDPHKKKEKNEIVVPPDRILKAEMVRRPETLPAVQYVDQPGGGRPSSQQPIPDLPPVDLPSL</sequence>
<feature type="compositionally biased region" description="Pro residues" evidence="4">
    <location>
        <begin position="465"/>
        <end position="475"/>
    </location>
</feature>
<dbReference type="InterPro" id="IPR044666">
    <property type="entry name" value="Cyclophilin_A-like"/>
</dbReference>
<evidence type="ECO:0000259" key="6">
    <source>
        <dbReference type="PROSITE" id="PS50072"/>
    </source>
</evidence>
<dbReference type="AlphaFoldDB" id="A0A5C6B4F2"/>
<keyword evidence="2" id="KW-0697">Rotamase</keyword>
<dbReference type="Pfam" id="PF00160">
    <property type="entry name" value="Pro_isomerase"/>
    <property type="match status" value="1"/>
</dbReference>
<dbReference type="PANTHER" id="PTHR45625:SF4">
    <property type="entry name" value="PEPTIDYLPROLYL ISOMERASE DOMAIN AND WD REPEAT-CONTAINING PROTEIN 1"/>
    <property type="match status" value="1"/>
</dbReference>
<dbReference type="Gene3D" id="2.40.100.10">
    <property type="entry name" value="Cyclophilin-like"/>
    <property type="match status" value="1"/>
</dbReference>
<dbReference type="Proteomes" id="UP000320176">
    <property type="component" value="Unassembled WGS sequence"/>
</dbReference>
<name>A0A5C6B4F2_9BACT</name>
<feature type="chain" id="PRO_5022932231" description="peptidylprolyl isomerase" evidence="5">
    <location>
        <begin position="25"/>
        <end position="475"/>
    </location>
</feature>
<keyword evidence="3 7" id="KW-0413">Isomerase</keyword>
<evidence type="ECO:0000313" key="8">
    <source>
        <dbReference type="Proteomes" id="UP000320176"/>
    </source>
</evidence>
<dbReference type="CDD" id="cd00317">
    <property type="entry name" value="cyclophilin"/>
    <property type="match status" value="1"/>
</dbReference>
<evidence type="ECO:0000313" key="7">
    <source>
        <dbReference type="EMBL" id="TWU06351.1"/>
    </source>
</evidence>
<protein>
    <recommendedName>
        <fullName evidence="1">peptidylprolyl isomerase</fullName>
        <ecNumber evidence="1">5.2.1.8</ecNumber>
    </recommendedName>
</protein>
<dbReference type="InterPro" id="IPR029000">
    <property type="entry name" value="Cyclophilin-like_dom_sf"/>
</dbReference>
<dbReference type="OrthoDB" id="270889at2"/>
<feature type="domain" description="PPIase cyclophilin-type" evidence="6">
    <location>
        <begin position="284"/>
        <end position="427"/>
    </location>
</feature>
<organism evidence="7 8">
    <name type="scientific">Stieleria varia</name>
    <dbReference type="NCBI Taxonomy" id="2528005"/>
    <lineage>
        <taxon>Bacteria</taxon>
        <taxon>Pseudomonadati</taxon>
        <taxon>Planctomycetota</taxon>
        <taxon>Planctomycetia</taxon>
        <taxon>Pirellulales</taxon>
        <taxon>Pirellulaceae</taxon>
        <taxon>Stieleria</taxon>
    </lineage>
</organism>
<evidence type="ECO:0000256" key="4">
    <source>
        <dbReference type="SAM" id="MobiDB-lite"/>
    </source>
</evidence>
<dbReference type="RefSeq" id="WP_146519442.1">
    <property type="nucleotide sequence ID" value="NZ_CP151726.1"/>
</dbReference>
<comment type="caution">
    <text evidence="7">The sequence shown here is derived from an EMBL/GenBank/DDBJ whole genome shotgun (WGS) entry which is preliminary data.</text>
</comment>
<feature type="compositionally biased region" description="Polar residues" evidence="4">
    <location>
        <begin position="28"/>
        <end position="47"/>
    </location>
</feature>
<keyword evidence="8" id="KW-1185">Reference proteome</keyword>
<keyword evidence="5" id="KW-0732">Signal</keyword>
<feature type="compositionally biased region" description="Basic and acidic residues" evidence="4">
    <location>
        <begin position="48"/>
        <end position="57"/>
    </location>
</feature>
<proteinExistence type="predicted"/>
<evidence type="ECO:0000256" key="2">
    <source>
        <dbReference type="ARBA" id="ARBA00023110"/>
    </source>
</evidence>
<gene>
    <name evidence="7" type="primary">ppiB</name>
    <name evidence="7" type="ORF">Pla52n_20720</name>
</gene>
<reference evidence="7 8" key="1">
    <citation type="submission" date="2019-02" db="EMBL/GenBank/DDBJ databases">
        <title>Deep-cultivation of Planctomycetes and their phenomic and genomic characterization uncovers novel biology.</title>
        <authorList>
            <person name="Wiegand S."/>
            <person name="Jogler M."/>
            <person name="Boedeker C."/>
            <person name="Pinto D."/>
            <person name="Vollmers J."/>
            <person name="Rivas-Marin E."/>
            <person name="Kohn T."/>
            <person name="Peeters S.H."/>
            <person name="Heuer A."/>
            <person name="Rast P."/>
            <person name="Oberbeckmann S."/>
            <person name="Bunk B."/>
            <person name="Jeske O."/>
            <person name="Meyerdierks A."/>
            <person name="Storesund J.E."/>
            <person name="Kallscheuer N."/>
            <person name="Luecker S."/>
            <person name="Lage O.M."/>
            <person name="Pohl T."/>
            <person name="Merkel B.J."/>
            <person name="Hornburger P."/>
            <person name="Mueller R.-W."/>
            <person name="Bruemmer F."/>
            <person name="Labrenz M."/>
            <person name="Spormann A.M."/>
            <person name="Op Den Camp H."/>
            <person name="Overmann J."/>
            <person name="Amann R."/>
            <person name="Jetten M.S.M."/>
            <person name="Mascher T."/>
            <person name="Medema M.H."/>
            <person name="Devos D.P."/>
            <person name="Kaster A.-K."/>
            <person name="Ovreas L."/>
            <person name="Rohde M."/>
            <person name="Galperin M.Y."/>
            <person name="Jogler C."/>
        </authorList>
    </citation>
    <scope>NUCLEOTIDE SEQUENCE [LARGE SCALE GENOMIC DNA]</scope>
    <source>
        <strain evidence="7 8">Pla52n</strain>
    </source>
</reference>
<dbReference type="EC" id="5.2.1.8" evidence="1"/>
<feature type="signal peptide" evidence="5">
    <location>
        <begin position="1"/>
        <end position="24"/>
    </location>
</feature>
<dbReference type="InterPro" id="IPR002130">
    <property type="entry name" value="Cyclophilin-type_PPIase_dom"/>
</dbReference>
<evidence type="ECO:0000256" key="5">
    <source>
        <dbReference type="SAM" id="SignalP"/>
    </source>
</evidence>
<dbReference type="GO" id="GO:0003755">
    <property type="term" value="F:peptidyl-prolyl cis-trans isomerase activity"/>
    <property type="evidence" value="ECO:0007669"/>
    <property type="project" value="UniProtKB-KW"/>
</dbReference>
<feature type="region of interest" description="Disordered" evidence="4">
    <location>
        <begin position="444"/>
        <end position="475"/>
    </location>
</feature>
<accession>A0A5C6B4F2</accession>
<dbReference type="EMBL" id="SJPN01000002">
    <property type="protein sequence ID" value="TWU06351.1"/>
    <property type="molecule type" value="Genomic_DNA"/>
</dbReference>
<dbReference type="PROSITE" id="PS50072">
    <property type="entry name" value="CSA_PPIASE_2"/>
    <property type="match status" value="1"/>
</dbReference>